<evidence type="ECO:0000256" key="2">
    <source>
        <dbReference type="ARBA" id="ARBA00022723"/>
    </source>
</evidence>
<feature type="domain" description="DUF7092" evidence="9">
    <location>
        <begin position="10"/>
        <end position="84"/>
    </location>
</feature>
<dbReference type="RefSeq" id="WP_161049816.1">
    <property type="nucleotide sequence ID" value="NZ_WWCR01000006.1"/>
</dbReference>
<dbReference type="CDD" id="cd07332">
    <property type="entry name" value="M48C_Oma1_like"/>
    <property type="match status" value="1"/>
</dbReference>
<name>A0A7X4GZ04_9BURK</name>
<organism evidence="10 11">
    <name type="scientific">Duganella margarita</name>
    <dbReference type="NCBI Taxonomy" id="2692170"/>
    <lineage>
        <taxon>Bacteria</taxon>
        <taxon>Pseudomonadati</taxon>
        <taxon>Pseudomonadota</taxon>
        <taxon>Betaproteobacteria</taxon>
        <taxon>Burkholderiales</taxon>
        <taxon>Oxalobacteraceae</taxon>
        <taxon>Telluria group</taxon>
        <taxon>Duganella</taxon>
    </lineage>
</organism>
<comment type="cofactor">
    <cofactor evidence="6">
        <name>Zn(2+)</name>
        <dbReference type="ChEBI" id="CHEBI:29105"/>
    </cofactor>
    <text evidence="6">Binds 1 zinc ion per subunit.</text>
</comment>
<keyword evidence="5 6" id="KW-0482">Metalloprotease</keyword>
<dbReference type="InterPro" id="IPR055518">
    <property type="entry name" value="DUF7092"/>
</dbReference>
<keyword evidence="7" id="KW-0472">Membrane</keyword>
<comment type="caution">
    <text evidence="10">The sequence shown here is derived from an EMBL/GenBank/DDBJ whole genome shotgun (WGS) entry which is preliminary data.</text>
</comment>
<dbReference type="Proteomes" id="UP000469734">
    <property type="component" value="Unassembled WGS sequence"/>
</dbReference>
<evidence type="ECO:0000256" key="3">
    <source>
        <dbReference type="ARBA" id="ARBA00022801"/>
    </source>
</evidence>
<feature type="transmembrane region" description="Helical" evidence="7">
    <location>
        <begin position="102"/>
        <end position="125"/>
    </location>
</feature>
<dbReference type="GO" id="GO:0016020">
    <property type="term" value="C:membrane"/>
    <property type="evidence" value="ECO:0007669"/>
    <property type="project" value="TreeGrafter"/>
</dbReference>
<dbReference type="Pfam" id="PF23368">
    <property type="entry name" value="DUF7092"/>
    <property type="match status" value="1"/>
</dbReference>
<keyword evidence="2" id="KW-0479">Metal-binding</keyword>
<evidence type="ECO:0000313" key="10">
    <source>
        <dbReference type="EMBL" id="MYM72297.1"/>
    </source>
</evidence>
<evidence type="ECO:0000313" key="11">
    <source>
        <dbReference type="Proteomes" id="UP000469734"/>
    </source>
</evidence>
<dbReference type="EMBL" id="WWCR01000006">
    <property type="protein sequence ID" value="MYM72297.1"/>
    <property type="molecule type" value="Genomic_DNA"/>
</dbReference>
<reference evidence="10 11" key="1">
    <citation type="submission" date="2019-12" db="EMBL/GenBank/DDBJ databases">
        <title>Novel species isolated from a subtropical stream in China.</title>
        <authorList>
            <person name="Lu H."/>
        </authorList>
    </citation>
    <scope>NUCLEOTIDE SEQUENCE [LARGE SCALE GENOMIC DNA]</scope>
    <source>
        <strain evidence="10 11">FT134W</strain>
    </source>
</reference>
<keyword evidence="1 6" id="KW-0645">Protease</keyword>
<dbReference type="GO" id="GO:0004222">
    <property type="term" value="F:metalloendopeptidase activity"/>
    <property type="evidence" value="ECO:0007669"/>
    <property type="project" value="InterPro"/>
</dbReference>
<gene>
    <name evidence="10" type="ORF">GTP56_08810</name>
</gene>
<keyword evidence="7" id="KW-0812">Transmembrane</keyword>
<dbReference type="Pfam" id="PF01435">
    <property type="entry name" value="Peptidase_M48"/>
    <property type="match status" value="1"/>
</dbReference>
<keyword evidence="4 6" id="KW-0862">Zinc</keyword>
<dbReference type="InterPro" id="IPR001915">
    <property type="entry name" value="Peptidase_M48"/>
</dbReference>
<keyword evidence="3 6" id="KW-0378">Hydrolase</keyword>
<proteinExistence type="inferred from homology"/>
<evidence type="ECO:0000259" key="9">
    <source>
        <dbReference type="Pfam" id="PF23368"/>
    </source>
</evidence>
<keyword evidence="7" id="KW-1133">Transmembrane helix</keyword>
<dbReference type="GO" id="GO:0046872">
    <property type="term" value="F:metal ion binding"/>
    <property type="evidence" value="ECO:0007669"/>
    <property type="project" value="UniProtKB-KW"/>
</dbReference>
<dbReference type="InterPro" id="IPR051156">
    <property type="entry name" value="Mito/Outer_Membr_Metalloprot"/>
</dbReference>
<dbReference type="GO" id="GO:0051603">
    <property type="term" value="P:proteolysis involved in protein catabolic process"/>
    <property type="evidence" value="ECO:0007669"/>
    <property type="project" value="TreeGrafter"/>
</dbReference>
<accession>A0A7X4GZ04</accession>
<dbReference type="PANTHER" id="PTHR22726:SF1">
    <property type="entry name" value="METALLOENDOPEPTIDASE OMA1, MITOCHONDRIAL"/>
    <property type="match status" value="1"/>
</dbReference>
<evidence type="ECO:0000256" key="1">
    <source>
        <dbReference type="ARBA" id="ARBA00022670"/>
    </source>
</evidence>
<dbReference type="Gene3D" id="3.30.2010.10">
    <property type="entry name" value="Metalloproteases ('zincins'), catalytic domain"/>
    <property type="match status" value="1"/>
</dbReference>
<evidence type="ECO:0000256" key="7">
    <source>
        <dbReference type="SAM" id="Phobius"/>
    </source>
</evidence>
<dbReference type="PANTHER" id="PTHR22726">
    <property type="entry name" value="METALLOENDOPEPTIDASE OMA1"/>
    <property type="match status" value="1"/>
</dbReference>
<evidence type="ECO:0000256" key="5">
    <source>
        <dbReference type="ARBA" id="ARBA00023049"/>
    </source>
</evidence>
<sequence length="340" mass="37654">MDERLLSPAVEASYFDGRTSRLYRVTLAVHDGVAQVRGEARRDSPLGELRVSERSQRALRKVTFPDGAYLEVRDLAGMTALLHTTGHSDSWVVRIQHSWRGALAAAACTLALVGLGYVYVLPVAADWLARIMPPSMEHQLGQGVLALLDQRVFQPSRFSDQRMAELTARFRQLQPPTGGAPDWRLVFRHSRIGPNAFALPSGDIVLTDEMVRLLKDDEAVMGVLAHELGHLHQHHMTRRVIQGAVVTAGAAMLFGDVSSLLTTAPAALLDMKYSRDAEREADDYAIAMLRHNGIPLAHLAAVFEQFQKLEHEHGVQMNAYLSSHPATDERIAHVRAAMRQ</sequence>
<evidence type="ECO:0000256" key="4">
    <source>
        <dbReference type="ARBA" id="ARBA00022833"/>
    </source>
</evidence>
<dbReference type="AlphaFoldDB" id="A0A7X4GZ04"/>
<evidence type="ECO:0000256" key="6">
    <source>
        <dbReference type="RuleBase" id="RU003983"/>
    </source>
</evidence>
<protein>
    <submittedName>
        <fullName evidence="10">M48 family metalloprotease</fullName>
    </submittedName>
</protein>
<feature type="domain" description="Peptidase M48" evidence="8">
    <location>
        <begin position="182"/>
        <end position="336"/>
    </location>
</feature>
<evidence type="ECO:0000259" key="8">
    <source>
        <dbReference type="Pfam" id="PF01435"/>
    </source>
</evidence>
<comment type="similarity">
    <text evidence="6">Belongs to the peptidase M48 family.</text>
</comment>